<dbReference type="RefSeq" id="WP_194452317.1">
    <property type="nucleotide sequence ID" value="NZ_CP063849.1"/>
</dbReference>
<dbReference type="Proteomes" id="UP000593892">
    <property type="component" value="Chromosome"/>
</dbReference>
<evidence type="ECO:0008006" key="3">
    <source>
        <dbReference type="Google" id="ProtNLM"/>
    </source>
</evidence>
<dbReference type="KEGG" id="pfer:IRI77_12125"/>
<dbReference type="AlphaFoldDB" id="A0A7S7NVT6"/>
<sequence>MSRRTVIVASLVLLFLLGGCKGKGSAAEILDPYIPDEASVPFDLEPITGSVGQQCWLATYTADGKTAKFRIELGPAEALAADPNNKAASEFKFGKGRLVPQPGSEPAALLAALQKTLEAKAPPKPVKHKSALPFEYVNLGAHLAQLPGGGFGEKSNGHWTAMKLFLGKGEQESEVFLNLNPKLRKGQFSIKDPEYGDLVLAELAKVL</sequence>
<evidence type="ECO:0000313" key="2">
    <source>
        <dbReference type="Proteomes" id="UP000593892"/>
    </source>
</evidence>
<evidence type="ECO:0000313" key="1">
    <source>
        <dbReference type="EMBL" id="QOY90658.1"/>
    </source>
</evidence>
<name>A0A7S7NVT6_PALFE</name>
<dbReference type="PROSITE" id="PS51257">
    <property type="entry name" value="PROKAR_LIPOPROTEIN"/>
    <property type="match status" value="1"/>
</dbReference>
<protein>
    <recommendedName>
        <fullName evidence="3">Lipoprotein</fullName>
    </recommendedName>
</protein>
<dbReference type="EMBL" id="CP063849">
    <property type="protein sequence ID" value="QOY90658.1"/>
    <property type="molecule type" value="Genomic_DNA"/>
</dbReference>
<accession>A0A7S7NVT6</accession>
<proteinExistence type="predicted"/>
<reference evidence="1 2" key="1">
    <citation type="submission" date="2020-10" db="EMBL/GenBank/DDBJ databases">
        <title>Complete genome sequence of Paludibaculum fermentans P105T, a facultatively anaerobic acidobacterium capable of dissimilatory Fe(III) reduction.</title>
        <authorList>
            <person name="Dedysh S.N."/>
            <person name="Beletsky A.V."/>
            <person name="Kulichevskaya I.S."/>
            <person name="Mardanov A.V."/>
            <person name="Ravin N.V."/>
        </authorList>
    </citation>
    <scope>NUCLEOTIDE SEQUENCE [LARGE SCALE GENOMIC DNA]</scope>
    <source>
        <strain evidence="1 2">P105</strain>
    </source>
</reference>
<organism evidence="1 2">
    <name type="scientific">Paludibaculum fermentans</name>
    <dbReference type="NCBI Taxonomy" id="1473598"/>
    <lineage>
        <taxon>Bacteria</taxon>
        <taxon>Pseudomonadati</taxon>
        <taxon>Acidobacteriota</taxon>
        <taxon>Terriglobia</taxon>
        <taxon>Bryobacterales</taxon>
        <taxon>Bryobacteraceae</taxon>
        <taxon>Paludibaculum</taxon>
    </lineage>
</organism>
<keyword evidence="2" id="KW-1185">Reference proteome</keyword>
<gene>
    <name evidence="1" type="ORF">IRI77_12125</name>
</gene>